<feature type="domain" description="DUF7687" evidence="1">
    <location>
        <begin position="154"/>
        <end position="264"/>
    </location>
</feature>
<name>A0A497EKM5_9CREN</name>
<dbReference type="Pfam" id="PF24736">
    <property type="entry name" value="DUF7687"/>
    <property type="match status" value="1"/>
</dbReference>
<evidence type="ECO:0000259" key="1">
    <source>
        <dbReference type="Pfam" id="PF24736"/>
    </source>
</evidence>
<comment type="caution">
    <text evidence="2">The sequence shown here is derived from an EMBL/GenBank/DDBJ whole genome shotgun (WGS) entry which is preliminary data.</text>
</comment>
<dbReference type="InterPro" id="IPR056104">
    <property type="entry name" value="DUF7687"/>
</dbReference>
<dbReference type="EMBL" id="QMQV01000130">
    <property type="protein sequence ID" value="RLE47397.1"/>
    <property type="molecule type" value="Genomic_DNA"/>
</dbReference>
<sequence length="270" mass="31631">MKALDYFQRKYPFPGRFWFAVRYIRSIGRLDTVLETMHLLRRGERPPATRVRHLELLSNAGLITYYGKLSSLGEEILRYFEERERQVRTLLSHLRTVEEARSDLIRRGIPFQEKRTKSGVSFDFVRSEVEYIARRLFGESCYTKDAYIRIPQLSFVSIRKIDVSIPGPVNPKVVMEIKEYWGEKRGGSKMSNAIYETYAVARELKDLEKEGIKIWHFVVFDGKKQWETRVSDLGRFVDLLNAGLIDGLFAGREIWTEFKETLEELSKTAT</sequence>
<protein>
    <recommendedName>
        <fullName evidence="1">DUF7687 domain-containing protein</fullName>
    </recommendedName>
</protein>
<organism evidence="2 3">
    <name type="scientific">Thermoproteota archaeon</name>
    <dbReference type="NCBI Taxonomy" id="2056631"/>
    <lineage>
        <taxon>Archaea</taxon>
        <taxon>Thermoproteota</taxon>
    </lineage>
</organism>
<evidence type="ECO:0000313" key="3">
    <source>
        <dbReference type="Proteomes" id="UP000278475"/>
    </source>
</evidence>
<proteinExistence type="predicted"/>
<accession>A0A497EKM5</accession>
<gene>
    <name evidence="2" type="ORF">DRJ31_08900</name>
</gene>
<reference evidence="2 3" key="1">
    <citation type="submission" date="2018-06" db="EMBL/GenBank/DDBJ databases">
        <title>Extensive metabolic versatility and redundancy in microbially diverse, dynamic hydrothermal sediments.</title>
        <authorList>
            <person name="Dombrowski N."/>
            <person name="Teske A."/>
            <person name="Baker B.J."/>
        </authorList>
    </citation>
    <scope>NUCLEOTIDE SEQUENCE [LARGE SCALE GENOMIC DNA]</scope>
    <source>
        <strain evidence="2">B66_G16</strain>
    </source>
</reference>
<dbReference type="Proteomes" id="UP000278475">
    <property type="component" value="Unassembled WGS sequence"/>
</dbReference>
<evidence type="ECO:0000313" key="2">
    <source>
        <dbReference type="EMBL" id="RLE47397.1"/>
    </source>
</evidence>
<dbReference type="AlphaFoldDB" id="A0A497EKM5"/>